<organism evidence="1 2">
    <name type="scientific">Temnothorax longispinosus</name>
    <dbReference type="NCBI Taxonomy" id="300112"/>
    <lineage>
        <taxon>Eukaryota</taxon>
        <taxon>Metazoa</taxon>
        <taxon>Ecdysozoa</taxon>
        <taxon>Arthropoda</taxon>
        <taxon>Hexapoda</taxon>
        <taxon>Insecta</taxon>
        <taxon>Pterygota</taxon>
        <taxon>Neoptera</taxon>
        <taxon>Endopterygota</taxon>
        <taxon>Hymenoptera</taxon>
        <taxon>Apocrita</taxon>
        <taxon>Aculeata</taxon>
        <taxon>Formicoidea</taxon>
        <taxon>Formicidae</taxon>
        <taxon>Myrmicinae</taxon>
        <taxon>Temnothorax</taxon>
    </lineage>
</organism>
<accession>A0A4V3SBD3</accession>
<gene>
    <name evidence="1" type="ORF">DBV15_08872</name>
</gene>
<protein>
    <submittedName>
        <fullName evidence="1">Uncharacterized protein</fullName>
    </submittedName>
</protein>
<reference evidence="1 2" key="1">
    <citation type="journal article" date="2019" name="Philos. Trans. R. Soc. Lond., B, Biol. Sci.">
        <title>Ant behaviour and brain gene expression of defending hosts depend on the ecological success of the intruding social parasite.</title>
        <authorList>
            <person name="Kaur R."/>
            <person name="Stoldt M."/>
            <person name="Jongepier E."/>
            <person name="Feldmeyer B."/>
            <person name="Menzel F."/>
            <person name="Bornberg-Bauer E."/>
            <person name="Foitzik S."/>
        </authorList>
    </citation>
    <scope>NUCLEOTIDE SEQUENCE [LARGE SCALE GENOMIC DNA]</scope>
    <source>
        <tissue evidence="1">Whole body</tissue>
    </source>
</reference>
<dbReference type="AlphaFoldDB" id="A0A4V3SBD3"/>
<evidence type="ECO:0000313" key="1">
    <source>
        <dbReference type="EMBL" id="TGZ52464.1"/>
    </source>
</evidence>
<proteinExistence type="predicted"/>
<name>A0A4V3SBD3_9HYME</name>
<dbReference type="Proteomes" id="UP000310200">
    <property type="component" value="Unassembled WGS sequence"/>
</dbReference>
<evidence type="ECO:0000313" key="2">
    <source>
        <dbReference type="Proteomes" id="UP000310200"/>
    </source>
</evidence>
<comment type="caution">
    <text evidence="1">The sequence shown here is derived from an EMBL/GenBank/DDBJ whole genome shotgun (WGS) entry which is preliminary data.</text>
</comment>
<sequence length="163" mass="17916">MVAGTVVRGRYGAIKWLATAVSDVSARCLALLSLVQVRLSTVDIASYNIASHIESHKGYFNLDCLFSSSSPSLISSFPFGLPYVEVYPVTHQSRENPPNDLGSIDTIHRPTTNDLFRGVATTSHHQQRKDYHNGRELKRVIFRIANSPSNETGSRFIAAASPV</sequence>
<keyword evidence="2" id="KW-1185">Reference proteome</keyword>
<dbReference type="EMBL" id="QBLH01001260">
    <property type="protein sequence ID" value="TGZ52464.1"/>
    <property type="molecule type" value="Genomic_DNA"/>
</dbReference>